<evidence type="ECO:0008006" key="3">
    <source>
        <dbReference type="Google" id="ProtNLM"/>
    </source>
</evidence>
<reference evidence="1 2" key="1">
    <citation type="submission" date="2019-04" db="EMBL/GenBank/DDBJ databases">
        <title>Fungal friends and foes A comparative genomics study of 23 Aspergillus species from section Flavi.</title>
        <authorList>
            <consortium name="DOE Joint Genome Institute"/>
            <person name="Kjaerbolling I."/>
            <person name="Vesth T.C."/>
            <person name="Frisvad J.C."/>
            <person name="Nybo J.L."/>
            <person name="Theobald S."/>
            <person name="Kildgaard S."/>
            <person name="Petersen T.I."/>
            <person name="Kuo A."/>
            <person name="Sato A."/>
            <person name="Lyhne E.K."/>
            <person name="Kogle M.E."/>
            <person name="Wiebenga A."/>
            <person name="Kun R.S."/>
            <person name="Lubbers R.J."/>
            <person name="Makela M.R."/>
            <person name="Barry K."/>
            <person name="Chovatia M."/>
            <person name="Clum A."/>
            <person name="Daum C."/>
            <person name="Haridas S."/>
            <person name="He G."/>
            <person name="LaButti K."/>
            <person name="Lipzen A."/>
            <person name="Mondo S."/>
            <person name="Pangilinan J."/>
            <person name="Riley R."/>
            <person name="Salamov A."/>
            <person name="Simmons B.A."/>
            <person name="Magnuson J.K."/>
            <person name="Henrissat B."/>
            <person name="Mortensen U.H."/>
            <person name="Larsen T.O."/>
            <person name="De vries R.P."/>
            <person name="Grigoriev I.V."/>
            <person name="Machida M."/>
            <person name="Baker S.E."/>
            <person name="Andersen M.R."/>
        </authorList>
    </citation>
    <scope>NUCLEOTIDE SEQUENCE [LARGE SCALE GENOMIC DNA]</scope>
    <source>
        <strain evidence="1 2">CBS 126849</strain>
    </source>
</reference>
<evidence type="ECO:0000313" key="2">
    <source>
        <dbReference type="Proteomes" id="UP000326799"/>
    </source>
</evidence>
<protein>
    <recommendedName>
        <fullName evidence="3">Ricin B lectin domain-containing protein</fullName>
    </recommendedName>
</protein>
<dbReference type="AlphaFoldDB" id="A0A5N6F6E2"/>
<dbReference type="Proteomes" id="UP000326799">
    <property type="component" value="Unassembled WGS sequence"/>
</dbReference>
<keyword evidence="2" id="KW-1185">Reference proteome</keyword>
<proteinExistence type="predicted"/>
<gene>
    <name evidence="1" type="ORF">BDV33DRAFT_199044</name>
</gene>
<accession>A0A5N6F6E2</accession>
<dbReference type="EMBL" id="ML733396">
    <property type="protein sequence ID" value="KAB8225207.1"/>
    <property type="molecule type" value="Genomic_DNA"/>
</dbReference>
<dbReference type="Gene3D" id="2.80.10.50">
    <property type="match status" value="1"/>
</dbReference>
<evidence type="ECO:0000313" key="1">
    <source>
        <dbReference type="EMBL" id="KAB8225207.1"/>
    </source>
</evidence>
<sequence length="133" mass="14537">MTFGLTAGNYQIASGDLPDSPVFSDFGDNSNLFFSHNIHDPQQTWVFTPTDNEREISIQNLSGGYIVCGDKPGSLCFPGDYEEIYKVKQVSDNGYDLVSKKTGYSLSADGQDLKLAEYTSGNSEEAFILAPTD</sequence>
<organism evidence="1 2">
    <name type="scientific">Aspergillus novoparasiticus</name>
    <dbReference type="NCBI Taxonomy" id="986946"/>
    <lineage>
        <taxon>Eukaryota</taxon>
        <taxon>Fungi</taxon>
        <taxon>Dikarya</taxon>
        <taxon>Ascomycota</taxon>
        <taxon>Pezizomycotina</taxon>
        <taxon>Eurotiomycetes</taxon>
        <taxon>Eurotiomycetidae</taxon>
        <taxon>Eurotiales</taxon>
        <taxon>Aspergillaceae</taxon>
        <taxon>Aspergillus</taxon>
        <taxon>Aspergillus subgen. Circumdati</taxon>
    </lineage>
</organism>
<name>A0A5N6F6E2_9EURO</name>